<keyword evidence="3" id="KW-1185">Reference proteome</keyword>
<name>A0ABS8T021_DATST</name>
<keyword evidence="1" id="KW-1133">Transmembrane helix</keyword>
<feature type="transmembrane region" description="Helical" evidence="1">
    <location>
        <begin position="35"/>
        <end position="57"/>
    </location>
</feature>
<keyword evidence="1" id="KW-0472">Membrane</keyword>
<gene>
    <name evidence="2" type="ORF">HAX54_053215</name>
</gene>
<protein>
    <submittedName>
        <fullName evidence="2">Uncharacterized protein</fullName>
    </submittedName>
</protein>
<accession>A0ABS8T021</accession>
<organism evidence="2 3">
    <name type="scientific">Datura stramonium</name>
    <name type="common">Jimsonweed</name>
    <name type="synonym">Common thornapple</name>
    <dbReference type="NCBI Taxonomy" id="4076"/>
    <lineage>
        <taxon>Eukaryota</taxon>
        <taxon>Viridiplantae</taxon>
        <taxon>Streptophyta</taxon>
        <taxon>Embryophyta</taxon>
        <taxon>Tracheophyta</taxon>
        <taxon>Spermatophyta</taxon>
        <taxon>Magnoliopsida</taxon>
        <taxon>eudicotyledons</taxon>
        <taxon>Gunneridae</taxon>
        <taxon>Pentapetalae</taxon>
        <taxon>asterids</taxon>
        <taxon>lamiids</taxon>
        <taxon>Solanales</taxon>
        <taxon>Solanaceae</taxon>
        <taxon>Solanoideae</taxon>
        <taxon>Datureae</taxon>
        <taxon>Datura</taxon>
    </lineage>
</organism>
<evidence type="ECO:0000256" key="1">
    <source>
        <dbReference type="SAM" id="Phobius"/>
    </source>
</evidence>
<sequence>MEIITFRSGARWVVCGGWRTTVTGKMKNMERRGDLVVFWVVAVWGWQGVDGCGFYLVGTEERSMLLLSSNGENSKGQ</sequence>
<reference evidence="2 3" key="1">
    <citation type="journal article" date="2021" name="BMC Genomics">
        <title>Datura genome reveals duplications of psychoactive alkaloid biosynthetic genes and high mutation rate following tissue culture.</title>
        <authorList>
            <person name="Rajewski A."/>
            <person name="Carter-House D."/>
            <person name="Stajich J."/>
            <person name="Litt A."/>
        </authorList>
    </citation>
    <scope>NUCLEOTIDE SEQUENCE [LARGE SCALE GENOMIC DNA]</scope>
    <source>
        <strain evidence="2">AR-01</strain>
    </source>
</reference>
<evidence type="ECO:0000313" key="2">
    <source>
        <dbReference type="EMBL" id="MCD7464675.1"/>
    </source>
</evidence>
<dbReference type="EMBL" id="JACEIK010000985">
    <property type="protein sequence ID" value="MCD7464675.1"/>
    <property type="molecule type" value="Genomic_DNA"/>
</dbReference>
<proteinExistence type="predicted"/>
<evidence type="ECO:0000313" key="3">
    <source>
        <dbReference type="Proteomes" id="UP000823775"/>
    </source>
</evidence>
<comment type="caution">
    <text evidence="2">The sequence shown here is derived from an EMBL/GenBank/DDBJ whole genome shotgun (WGS) entry which is preliminary data.</text>
</comment>
<dbReference type="Proteomes" id="UP000823775">
    <property type="component" value="Unassembled WGS sequence"/>
</dbReference>
<keyword evidence="1" id="KW-0812">Transmembrane</keyword>